<keyword evidence="1" id="KW-0813">Transport</keyword>
<feature type="domain" description="Mon2 C-terminal" evidence="5">
    <location>
        <begin position="942"/>
        <end position="1099"/>
    </location>
</feature>
<dbReference type="OrthoDB" id="294853at2759"/>
<accession>B9W9T7</accession>
<dbReference type="InterPro" id="IPR032691">
    <property type="entry name" value="Mon2/Sec7/BIG1-like_HUS"/>
</dbReference>
<evidence type="ECO:0000313" key="7">
    <source>
        <dbReference type="CGD" id="CAL0000163900"/>
    </source>
</evidence>
<dbReference type="InterPro" id="IPR032817">
    <property type="entry name" value="Mon2_C"/>
</dbReference>
<evidence type="ECO:0000313" key="8">
    <source>
        <dbReference type="EMBL" id="CAX45574.1"/>
    </source>
</evidence>
<keyword evidence="9" id="KW-1185">Reference proteome</keyword>
<evidence type="ECO:0000256" key="3">
    <source>
        <dbReference type="SAM" id="MobiDB-lite"/>
    </source>
</evidence>
<evidence type="ECO:0000313" key="9">
    <source>
        <dbReference type="Proteomes" id="UP000002605"/>
    </source>
</evidence>
<dbReference type="Pfam" id="PF12783">
    <property type="entry name" value="Sec7-like_HUS"/>
    <property type="match status" value="1"/>
</dbReference>
<dbReference type="RefSeq" id="XP_002417858.1">
    <property type="nucleotide sequence ID" value="XM_002417813.1"/>
</dbReference>
<dbReference type="CGD" id="CAL0000163900">
    <property type="gene designation" value="Cd36_12180"/>
</dbReference>
<protein>
    <submittedName>
        <fullName evidence="8">SEC7-family member, endocytosis and vacuole integrity protein, putative</fullName>
    </submittedName>
</protein>
<feature type="domain" description="Mon2/Sec7/BIG1-like dimerisation and cyclophilin-binding" evidence="6">
    <location>
        <begin position="4"/>
        <end position="171"/>
    </location>
</feature>
<dbReference type="Proteomes" id="UP000002605">
    <property type="component" value="Chromosome 1"/>
</dbReference>
<dbReference type="EMBL" id="FM992688">
    <property type="protein sequence ID" value="CAX45574.1"/>
    <property type="molecule type" value="Genomic_DNA"/>
</dbReference>
<sequence>MTNVQSLIGDLNGLSTDSKRRFPEIRSSCEAAINVLKSYSSVVPIQEINKENHREEVLKPFILSCKSGNIKLTNISIPVIYKLILAHLIPESDISQVLSCLSEASNLAVDIQLRILQCLPALMQKYSIIGPNLLDMLSICSSLTANNKSSMVVNTASATLQQLFANVFDSIGDNTNEKEKSHKVVIDNDESVQIDDLSHEGFLIFQDLCNFIDNESPTYLKDSIHIKLYSVLEIVESIIQGHQVLFQTHKELAYLLRVRLFPSMLKVLNSVTRNFPLVNRTIRIINVLLSTQLENLKIESEIVLSFFCHLLIDGGETEENESSWEKYMVLELLKNLFSDFSVLKLIFQQYDYNKSMKNVLKELFSVFMVYLQKSNTLVNDIVRPVAKLPSGTFSTDGASSSVSTLHGSNGNYLSRAASNLKPSVLDHLDKLESPSNIPSTYGIYLIYQILIYFSDGVANFVYNLNDESKDPATLEADVELANALIEVSGVDVSLLYENLIYTSMDDEGFNMLIKSFQKFTHATGLLGITATRDRLLTILAKAIIKNTTRNDINEINSQSHSSGSMLQEQKKQLLAFGGSIVESISTSIAGEGSNEINQANTSAASSTASTTSGMNSPVSHGTRYFNSRHVVCLRVLVNTAISLKSTLQDSWNIIWIALQWCGYYLDGPDQFSPYYNNTKLQQTLKEFKKPQISAQDVTNAENSLRKLYTSIGDSSVETFRTILITLTRLSDYALDINNQKYEDELPISSFNKSYFVSRLAQISDIDEVHNWLIKDEESWEIVSSYFIGLGTKRNIHFSLRNYVVESYTKVIETVAFFGFQHDDLIEETSQKTLNGLNGYLEKLFGMGSSKELLINNRETEIHLLILTTLHTLIDKYDKNYQQTWNEVFKLLNTPFRTVKKEDDVEEAINNDDTKPDEGISVKDKTQLLVEKSFDTLKLILDEFLSTLPFNQFKFLIDTLSNFVYQEYDLNISFSSVSYFWLISDSLKSRMVSFKCETVRKSSDNTAEIHGDENQLIEFIGGEKIESYNFYIYLNIYLLLSLAKISKHEVNRAQVRDGAIQTFYQIIDVHGNVLKNKSWDMIYDIVLLPNFFTIVPESSRSKDWLDSLQLIFTGLISLYNKFVLHDNDNDIVMKWQHLIEYLDKLLKLQWIDLNLKIFKSLQDLMISYGGSKNRIKQVGDLFFKIWSQFPIEYDLINNNYQESLVQYMQCFPPLYKITLKGLSISDMDVIINIFNKCGMYPVLPNNQSDNVKPTNLQNSILHNLKLLSNVDKQDANTDNNIKLRLEFEPLVVQQLSNIIIYPYGIRNRIEAKLQNNEIVKNKLPTFIAFSHLSLNLLNESLDNFDGFFTTTGNDNAIMKCLRSLLEIIENKSIGINNKGDNQKSSTPELWIESNNIFVKIVKQLINHRDKNNLLTNDEFWKLIIQRIEISFIAYDEKNQQINIKQYQELIELVLPELMKHGSNQQVIEDLVIKLYENSYLYKHNDLEIRLMDQDKYTIDKIIDNLTLYKFEEYFGTTECIEKYPNLRIRLNCLEQLIKFSLEGSSTTTTDSHKNVLKQLCEKYLILRASFTFRRILNDIKLVYKCPIPIIQQRELLMILNGLNEMSVNNNNSDGLKKLFHLLIQLIPYSSRIHNLDKVLPQVLIKISS</sequence>
<evidence type="ECO:0000256" key="1">
    <source>
        <dbReference type="ARBA" id="ARBA00022448"/>
    </source>
</evidence>
<dbReference type="Pfam" id="PF16206">
    <property type="entry name" value="Mon2_C"/>
    <property type="match status" value="1"/>
</dbReference>
<feature type="compositionally biased region" description="Low complexity" evidence="3">
    <location>
        <begin position="599"/>
        <end position="612"/>
    </location>
</feature>
<dbReference type="GeneID" id="8045409"/>
<dbReference type="Pfam" id="PF16213">
    <property type="entry name" value="DCB"/>
    <property type="match status" value="1"/>
</dbReference>
<dbReference type="HOGENOM" id="CLU_001169_1_0_1"/>
<dbReference type="InterPro" id="IPR032629">
    <property type="entry name" value="DCB_dom"/>
</dbReference>
<evidence type="ECO:0000259" key="4">
    <source>
        <dbReference type="Pfam" id="PF12783"/>
    </source>
</evidence>
<gene>
    <name evidence="7" type="ordered locus">Cd36_12180</name>
    <name evidence="8" type="ORF">CD36_12180</name>
</gene>
<keyword evidence="2" id="KW-0653">Protein transport</keyword>
<evidence type="ECO:0000259" key="6">
    <source>
        <dbReference type="Pfam" id="PF16213"/>
    </source>
</evidence>
<proteinExistence type="predicted"/>
<organism evidence="8 9">
    <name type="scientific">Candida dubliniensis (strain CD36 / ATCC MYA-646 / CBS 7987 / NCPF 3949 / NRRL Y-17841)</name>
    <name type="common">Yeast</name>
    <dbReference type="NCBI Taxonomy" id="573826"/>
    <lineage>
        <taxon>Eukaryota</taxon>
        <taxon>Fungi</taxon>
        <taxon>Dikarya</taxon>
        <taxon>Ascomycota</taxon>
        <taxon>Saccharomycotina</taxon>
        <taxon>Pichiomycetes</taxon>
        <taxon>Debaryomycetaceae</taxon>
        <taxon>Candida/Lodderomyces clade</taxon>
        <taxon>Candida</taxon>
    </lineage>
</organism>
<evidence type="ECO:0000256" key="2">
    <source>
        <dbReference type="ARBA" id="ARBA00022927"/>
    </source>
</evidence>
<feature type="domain" description="Mon2/Sec7/BIG1-like HUS" evidence="4">
    <location>
        <begin position="199"/>
        <end position="359"/>
    </location>
</feature>
<feature type="region of interest" description="Disordered" evidence="3">
    <location>
        <begin position="597"/>
        <end position="617"/>
    </location>
</feature>
<reference evidence="8 9" key="1">
    <citation type="journal article" date="2009" name="Genome Res.">
        <title>Comparative genomics of the fungal pathogens Candida dubliniensis and Candida albicans.</title>
        <authorList>
            <person name="Jackson A.P."/>
            <person name="Gamble J.A."/>
            <person name="Yeomans T."/>
            <person name="Moran G.P."/>
            <person name="Saunders D."/>
            <person name="Harris D."/>
            <person name="Aslett M."/>
            <person name="Barrell J.F."/>
            <person name="Butler G."/>
            <person name="Citiulo F."/>
            <person name="Coleman D.C."/>
            <person name="de Groot P.W.J."/>
            <person name="Goodwin T.J."/>
            <person name="Quail M.A."/>
            <person name="McQuillan J."/>
            <person name="Munro C.A."/>
            <person name="Pain A."/>
            <person name="Poulter R.T."/>
            <person name="Rajandream M.A."/>
            <person name="Renauld H."/>
            <person name="Spiering M.J."/>
            <person name="Tivey A."/>
            <person name="Gow N.A.R."/>
            <person name="Barrell B."/>
            <person name="Sullivan D.J."/>
            <person name="Berriman M."/>
        </authorList>
    </citation>
    <scope>NUCLEOTIDE SEQUENCE [LARGE SCALE GENOMIC DNA]</scope>
    <source>
        <strain evidence="9">CD36 / ATCC MYA-646 / CBS 7987 / NCPF 3949 / NRRL Y-17841</strain>
    </source>
</reference>
<dbReference type="KEGG" id="cdu:CD36_12180"/>
<name>B9W9T7_CANDC</name>
<evidence type="ECO:0000259" key="5">
    <source>
        <dbReference type="Pfam" id="PF16206"/>
    </source>
</evidence>
<dbReference type="eggNOG" id="KOG1848">
    <property type="taxonomic scope" value="Eukaryota"/>
</dbReference>
<dbReference type="GO" id="GO:0015031">
    <property type="term" value="P:protein transport"/>
    <property type="evidence" value="ECO:0007669"/>
    <property type="project" value="UniProtKB-KW"/>
</dbReference>
<dbReference type="GO" id="GO:0005794">
    <property type="term" value="C:Golgi apparatus"/>
    <property type="evidence" value="ECO:0007669"/>
    <property type="project" value="UniProtKB-ARBA"/>
</dbReference>